<dbReference type="PANTHER" id="PTHR35754:SF2">
    <property type="entry name" value="ATP SYNTHASE SUBUNIT B"/>
    <property type="match status" value="1"/>
</dbReference>
<comment type="caution">
    <text evidence="1">The sequence shown here is derived from an EMBL/GenBank/DDBJ whole genome shotgun (WGS) entry which is preliminary data.</text>
</comment>
<protein>
    <submittedName>
        <fullName evidence="1">Uncharacterized protein</fullName>
    </submittedName>
</protein>
<name>A0A8T0QG47_PANVG</name>
<evidence type="ECO:0000313" key="2">
    <source>
        <dbReference type="Proteomes" id="UP000823388"/>
    </source>
</evidence>
<proteinExistence type="predicted"/>
<dbReference type="Proteomes" id="UP000823388">
    <property type="component" value="Chromosome 7K"/>
</dbReference>
<keyword evidence="2" id="KW-1185">Reference proteome</keyword>
<dbReference type="PANTHER" id="PTHR35754">
    <property type="entry name" value="ATP SYNTHASE SUBUNIT B"/>
    <property type="match status" value="1"/>
</dbReference>
<dbReference type="AlphaFoldDB" id="A0A8T0QG47"/>
<organism evidence="1 2">
    <name type="scientific">Panicum virgatum</name>
    <name type="common">Blackwell switchgrass</name>
    <dbReference type="NCBI Taxonomy" id="38727"/>
    <lineage>
        <taxon>Eukaryota</taxon>
        <taxon>Viridiplantae</taxon>
        <taxon>Streptophyta</taxon>
        <taxon>Embryophyta</taxon>
        <taxon>Tracheophyta</taxon>
        <taxon>Spermatophyta</taxon>
        <taxon>Magnoliopsida</taxon>
        <taxon>Liliopsida</taxon>
        <taxon>Poales</taxon>
        <taxon>Poaceae</taxon>
        <taxon>PACMAD clade</taxon>
        <taxon>Panicoideae</taxon>
        <taxon>Panicodae</taxon>
        <taxon>Paniceae</taxon>
        <taxon>Panicinae</taxon>
        <taxon>Panicum</taxon>
        <taxon>Panicum sect. Hiantes</taxon>
    </lineage>
</organism>
<evidence type="ECO:0000313" key="1">
    <source>
        <dbReference type="EMBL" id="KAG2572475.1"/>
    </source>
</evidence>
<gene>
    <name evidence="1" type="ORF">PVAP13_7KG296820</name>
</gene>
<dbReference type="EMBL" id="CM029049">
    <property type="protein sequence ID" value="KAG2572475.1"/>
    <property type="molecule type" value="Genomic_DNA"/>
</dbReference>
<accession>A0A8T0QG47</accession>
<reference evidence="1 2" key="1">
    <citation type="submission" date="2020-05" db="EMBL/GenBank/DDBJ databases">
        <title>WGS assembly of Panicum virgatum.</title>
        <authorList>
            <person name="Lovell J.T."/>
            <person name="Jenkins J."/>
            <person name="Shu S."/>
            <person name="Juenger T.E."/>
            <person name="Schmutz J."/>
        </authorList>
    </citation>
    <scope>NUCLEOTIDE SEQUENCE [LARGE SCALE GENOMIC DNA]</scope>
    <source>
        <strain evidence="2">cv. AP13</strain>
    </source>
</reference>
<sequence>MEALLELERVQRVLSLMSSRGLCSTLSSGGGSGGGDTDRFLAQFLLFMVQPFDSLSMEKKFLLISEMLGKVTPDTLEEVQHLSHPQVDQDISSGALLQPNKKFKMQADKSTIQAAPMVGFDAVTRAKSTLEDFCRSYFMFHGLDINNPQSVFKYLPVLSFTESFIYQLDASNEDSLDPVSDDSSSSKALERKKEVFDETSLSQMIEPLTGLLRCQGLMTDRLRTELESGIQYWSLERKLCQALSRNEKISIDDVMKAIHLKSFDYRVLNLLMYQLTGQQVNELHMDFLSISEFLVEISDDLYDYEEDVMNNTFNILRMYAAIYGPSEAPNMLAKCIGEAEERYESFSKKLDPSLSGCYWRRCEEATKEGGKISGHAYGTWNIPPVISDEESFRRERSSKHDASATII</sequence>